<evidence type="ECO:0000313" key="3">
    <source>
        <dbReference type="Proteomes" id="UP000231637"/>
    </source>
</evidence>
<feature type="transmembrane region" description="Helical" evidence="1">
    <location>
        <begin position="161"/>
        <end position="191"/>
    </location>
</feature>
<keyword evidence="1" id="KW-1133">Transmembrane helix</keyword>
<gene>
    <name evidence="2" type="ORF">Ga0123462_0610</name>
</gene>
<accession>A0A2K8L2C7</accession>
<sequence length="290" mass="32680">MFANIIIHTWLFPFACALHMLPAGINLKQEVYGVHQRLIDLIGKRNPIFAGNIERVGLLRIIPAALAMYLLIPFFIFLHVVCLMLLYNTMICLLLGVEQVKLRNYIIIDRHKLTGLSYTGRFHCIYCGYANGICVAFGVLLTQISSVSGHEGEKRGLLPSITYFAAAFLTAMSMSIIVLMYNVVIATALGLHRLGMSQAYDKMDEGGFGNGFTIFGRAGYLSLRYQQALILVLANILEQIESQWCPIKHLDREGAVYPEHHKFFVERCELCELKRILSCEGSVSPRKPKY</sequence>
<dbReference type="AlphaFoldDB" id="A0A2K8L2C7"/>
<dbReference type="KEGG" id="mfn:Ga0123462_0610"/>
<keyword evidence="3" id="KW-1185">Reference proteome</keyword>
<feature type="transmembrane region" description="Helical" evidence="1">
    <location>
        <begin position="76"/>
        <end position="97"/>
    </location>
</feature>
<proteinExistence type="predicted"/>
<feature type="transmembrane region" description="Helical" evidence="1">
    <location>
        <begin position="118"/>
        <end position="141"/>
    </location>
</feature>
<keyword evidence="1" id="KW-0472">Membrane</keyword>
<organism evidence="2 3">
    <name type="scientific">Mariprofundus ferrinatatus</name>
    <dbReference type="NCBI Taxonomy" id="1921087"/>
    <lineage>
        <taxon>Bacteria</taxon>
        <taxon>Pseudomonadati</taxon>
        <taxon>Pseudomonadota</taxon>
        <taxon>Candidatius Mariprofundia</taxon>
        <taxon>Mariprofundales</taxon>
        <taxon>Mariprofundaceae</taxon>
        <taxon>Mariprofundus</taxon>
    </lineage>
</organism>
<reference evidence="2 3" key="1">
    <citation type="submission" date="2016-12" db="EMBL/GenBank/DDBJ databases">
        <title>Isolation and genomic insights into novel planktonic Zetaproteobacteria from stratified waters of the Chesapeake Bay.</title>
        <authorList>
            <person name="McAllister S.M."/>
            <person name="Kato S."/>
            <person name="Chan C.S."/>
            <person name="Chiu B.K."/>
            <person name="Field E.K."/>
        </authorList>
    </citation>
    <scope>NUCLEOTIDE SEQUENCE [LARGE SCALE GENOMIC DNA]</scope>
    <source>
        <strain evidence="2 3">CP-8</strain>
    </source>
</reference>
<evidence type="ECO:0000313" key="2">
    <source>
        <dbReference type="EMBL" id="ATX81480.1"/>
    </source>
</evidence>
<feature type="transmembrane region" description="Helical" evidence="1">
    <location>
        <begin position="6"/>
        <end position="27"/>
    </location>
</feature>
<name>A0A2K8L2C7_9PROT</name>
<feature type="transmembrane region" description="Helical" evidence="1">
    <location>
        <begin position="48"/>
        <end position="70"/>
    </location>
</feature>
<protein>
    <submittedName>
        <fullName evidence="2">Uncharacterized protein</fullName>
    </submittedName>
</protein>
<evidence type="ECO:0000256" key="1">
    <source>
        <dbReference type="SAM" id="Phobius"/>
    </source>
</evidence>
<keyword evidence="1" id="KW-0812">Transmembrane</keyword>
<dbReference type="EMBL" id="CP018800">
    <property type="protein sequence ID" value="ATX81480.1"/>
    <property type="molecule type" value="Genomic_DNA"/>
</dbReference>
<dbReference type="Proteomes" id="UP000231637">
    <property type="component" value="Chromosome"/>
</dbReference>